<accession>A0AAV7SE13</accession>
<proteinExistence type="predicted"/>
<protein>
    <submittedName>
        <fullName evidence="1">Uncharacterized protein</fullName>
    </submittedName>
</protein>
<dbReference type="Proteomes" id="UP001066276">
    <property type="component" value="Chromosome 4_2"/>
</dbReference>
<dbReference type="EMBL" id="JANPWB010000008">
    <property type="protein sequence ID" value="KAJ1162056.1"/>
    <property type="molecule type" value="Genomic_DNA"/>
</dbReference>
<evidence type="ECO:0000313" key="1">
    <source>
        <dbReference type="EMBL" id="KAJ1162056.1"/>
    </source>
</evidence>
<name>A0AAV7SE13_PLEWA</name>
<reference evidence="1" key="1">
    <citation type="journal article" date="2022" name="bioRxiv">
        <title>Sequencing and chromosome-scale assembly of the giantPleurodeles waltlgenome.</title>
        <authorList>
            <person name="Brown T."/>
            <person name="Elewa A."/>
            <person name="Iarovenko S."/>
            <person name="Subramanian E."/>
            <person name="Araus A.J."/>
            <person name="Petzold A."/>
            <person name="Susuki M."/>
            <person name="Suzuki K.-i.T."/>
            <person name="Hayashi T."/>
            <person name="Toyoda A."/>
            <person name="Oliveira C."/>
            <person name="Osipova E."/>
            <person name="Leigh N.D."/>
            <person name="Simon A."/>
            <person name="Yun M.H."/>
        </authorList>
    </citation>
    <scope>NUCLEOTIDE SEQUENCE</scope>
    <source>
        <strain evidence="1">20211129_DDA</strain>
        <tissue evidence="1">Liver</tissue>
    </source>
</reference>
<keyword evidence="2" id="KW-1185">Reference proteome</keyword>
<organism evidence="1 2">
    <name type="scientific">Pleurodeles waltl</name>
    <name type="common">Iberian ribbed newt</name>
    <dbReference type="NCBI Taxonomy" id="8319"/>
    <lineage>
        <taxon>Eukaryota</taxon>
        <taxon>Metazoa</taxon>
        <taxon>Chordata</taxon>
        <taxon>Craniata</taxon>
        <taxon>Vertebrata</taxon>
        <taxon>Euteleostomi</taxon>
        <taxon>Amphibia</taxon>
        <taxon>Batrachia</taxon>
        <taxon>Caudata</taxon>
        <taxon>Salamandroidea</taxon>
        <taxon>Salamandridae</taxon>
        <taxon>Pleurodelinae</taxon>
        <taxon>Pleurodeles</taxon>
    </lineage>
</organism>
<sequence>MNKAEMSDILNEITVTKAEAVKIYMETAVAKFLSHCQKCYEYIENVGKQLALKIRQKITNSNISVLEDEDGQLASGGPEILEVFSGFYQNLYSQEAYPQEGEVSQYMVIISVGQLQEGDKSELEAPLLDKEIGIAVSTLASGKAAGADQIPL</sequence>
<evidence type="ECO:0000313" key="2">
    <source>
        <dbReference type="Proteomes" id="UP001066276"/>
    </source>
</evidence>
<comment type="caution">
    <text evidence="1">The sequence shown here is derived from an EMBL/GenBank/DDBJ whole genome shotgun (WGS) entry which is preliminary data.</text>
</comment>
<dbReference type="AlphaFoldDB" id="A0AAV7SE13"/>
<gene>
    <name evidence="1" type="ORF">NDU88_002535</name>
</gene>